<dbReference type="AlphaFoldDB" id="A0A2H0LMU5"/>
<dbReference type="Proteomes" id="UP000230859">
    <property type="component" value="Unassembled WGS sequence"/>
</dbReference>
<dbReference type="InterPro" id="IPR002762">
    <property type="entry name" value="CbiX-like"/>
</dbReference>
<dbReference type="EMBL" id="PCVY01000076">
    <property type="protein sequence ID" value="PIQ84994.1"/>
    <property type="molecule type" value="Genomic_DNA"/>
</dbReference>
<dbReference type="InterPro" id="IPR050963">
    <property type="entry name" value="Sirohydro_Cobaltochel/CbiX"/>
</dbReference>
<evidence type="ECO:0000313" key="3">
    <source>
        <dbReference type="EMBL" id="PIQ84994.1"/>
    </source>
</evidence>
<dbReference type="PANTHER" id="PTHR33542:SF3">
    <property type="entry name" value="SIROHYDROCHLORIN FERROCHELATASE, CHLOROPLASTIC"/>
    <property type="match status" value="1"/>
</dbReference>
<reference evidence="3 4" key="1">
    <citation type="submission" date="2017-09" db="EMBL/GenBank/DDBJ databases">
        <title>Depth-based differentiation of microbial function through sediment-hosted aquifers and enrichment of novel symbionts in the deep terrestrial subsurface.</title>
        <authorList>
            <person name="Probst A.J."/>
            <person name="Ladd B."/>
            <person name="Jarett J.K."/>
            <person name="Geller-Mcgrath D.E."/>
            <person name="Sieber C.M."/>
            <person name="Emerson J.B."/>
            <person name="Anantharaman K."/>
            <person name="Thomas B.C."/>
            <person name="Malmstrom R."/>
            <person name="Stieglmeier M."/>
            <person name="Klingl A."/>
            <person name="Woyke T."/>
            <person name="Ryan C.M."/>
            <person name="Banfield J.F."/>
        </authorList>
    </citation>
    <scope>NUCLEOTIDE SEQUENCE [LARGE SCALE GENOMIC DNA]</scope>
    <source>
        <strain evidence="3">CG11_big_fil_rev_8_21_14_0_20_45_26</strain>
    </source>
</reference>
<sequence length="124" mass="13418">MTAKKSALILMAHGSKDPRWCEPFQRLEGQLKKTLGQDGVYLSYMEFAEPTLLNAAESAVKAGVSQIKILPLFMAGGAHLVQDIPPLVDQIKKAFPALDIETLGPVGEQPRFADLICQIAVEAA</sequence>
<dbReference type="SUPFAM" id="SSF53800">
    <property type="entry name" value="Chelatase"/>
    <property type="match status" value="1"/>
</dbReference>
<dbReference type="CDD" id="cd03416">
    <property type="entry name" value="CbiX_SirB_N"/>
    <property type="match status" value="1"/>
</dbReference>
<gene>
    <name evidence="3" type="ORF">COV74_10360</name>
</gene>
<dbReference type="Pfam" id="PF01903">
    <property type="entry name" value="CbiX"/>
    <property type="match status" value="1"/>
</dbReference>
<keyword evidence="1" id="KW-0479">Metal-binding</keyword>
<evidence type="ECO:0000256" key="2">
    <source>
        <dbReference type="ARBA" id="ARBA00023239"/>
    </source>
</evidence>
<proteinExistence type="predicted"/>
<protein>
    <submittedName>
        <fullName evidence="3">Cobalamin biosynthesis protein CbiX</fullName>
    </submittedName>
</protein>
<dbReference type="GO" id="GO:0046872">
    <property type="term" value="F:metal ion binding"/>
    <property type="evidence" value="ECO:0007669"/>
    <property type="project" value="UniProtKB-KW"/>
</dbReference>
<dbReference type="GO" id="GO:0016829">
    <property type="term" value="F:lyase activity"/>
    <property type="evidence" value="ECO:0007669"/>
    <property type="project" value="UniProtKB-KW"/>
</dbReference>
<organism evidence="3 4">
    <name type="scientific">Candidatus Abzuiibacterium crystallinum</name>
    <dbReference type="NCBI Taxonomy" id="1974748"/>
    <lineage>
        <taxon>Bacteria</taxon>
        <taxon>Pseudomonadati</taxon>
        <taxon>Candidatus Omnitrophota</taxon>
        <taxon>Candidatus Abzuiibacterium</taxon>
    </lineage>
</organism>
<evidence type="ECO:0000313" key="4">
    <source>
        <dbReference type="Proteomes" id="UP000230859"/>
    </source>
</evidence>
<comment type="caution">
    <text evidence="3">The sequence shown here is derived from an EMBL/GenBank/DDBJ whole genome shotgun (WGS) entry which is preliminary data.</text>
</comment>
<evidence type="ECO:0000256" key="1">
    <source>
        <dbReference type="ARBA" id="ARBA00022723"/>
    </source>
</evidence>
<dbReference type="Gene3D" id="3.40.50.1400">
    <property type="match status" value="1"/>
</dbReference>
<name>A0A2H0LMU5_9BACT</name>
<dbReference type="PANTHER" id="PTHR33542">
    <property type="entry name" value="SIROHYDROCHLORIN FERROCHELATASE, CHLOROPLASTIC"/>
    <property type="match status" value="1"/>
</dbReference>
<keyword evidence="2" id="KW-0456">Lyase</keyword>
<accession>A0A2H0LMU5</accession>